<dbReference type="EMBL" id="KV442141">
    <property type="protein sequence ID" value="OAQ22812.1"/>
    <property type="molecule type" value="Genomic_DNA"/>
</dbReference>
<dbReference type="Proteomes" id="UP000078512">
    <property type="component" value="Unassembled WGS sequence"/>
</dbReference>
<feature type="region of interest" description="Disordered" evidence="1">
    <location>
        <begin position="29"/>
        <end position="84"/>
    </location>
</feature>
<feature type="compositionally biased region" description="Basic residues" evidence="1">
    <location>
        <begin position="58"/>
        <end position="70"/>
    </location>
</feature>
<evidence type="ECO:0000313" key="2">
    <source>
        <dbReference type="EMBL" id="OAQ22812.1"/>
    </source>
</evidence>
<accession>A0A197JCG7</accession>
<feature type="compositionally biased region" description="Polar residues" evidence="1">
    <location>
        <begin position="37"/>
        <end position="48"/>
    </location>
</feature>
<sequence>MGRVLKEATSVRRLKNDTGTRVCPIILHRHPPLRHPSQASTSSLSPQASDLVADTHNPRKNYCKSHHKSRPTNDPPSEPPKARYQPFTNQTMQIKTIAIVALLASIVYAKGNYVCRSFKIDDDCKGKYICVNAYANCEVNSDNDVDCDCYVKVHRGPF</sequence>
<keyword evidence="3" id="KW-1185">Reference proteome</keyword>
<protein>
    <submittedName>
        <fullName evidence="2">Uncharacterized protein</fullName>
    </submittedName>
</protein>
<gene>
    <name evidence="2" type="ORF">K457DRAFT_37003</name>
</gene>
<name>A0A197JCG7_9FUNG</name>
<dbReference type="OrthoDB" id="2386109at2759"/>
<evidence type="ECO:0000256" key="1">
    <source>
        <dbReference type="SAM" id="MobiDB-lite"/>
    </source>
</evidence>
<dbReference type="AlphaFoldDB" id="A0A197JCG7"/>
<reference evidence="2 3" key="1">
    <citation type="submission" date="2016-05" db="EMBL/GenBank/DDBJ databases">
        <title>Genome sequencing reveals origins of a unique bacterial endosymbiosis in the earliest lineages of terrestrial Fungi.</title>
        <authorList>
            <consortium name="DOE Joint Genome Institute"/>
            <person name="Uehling J."/>
            <person name="Gryganskyi A."/>
            <person name="Hameed K."/>
            <person name="Tschaplinski T."/>
            <person name="Misztal P."/>
            <person name="Wu S."/>
            <person name="Desiro A."/>
            <person name="Vande Pol N."/>
            <person name="Du Z.-Y."/>
            <person name="Zienkiewicz A."/>
            <person name="Zienkiewicz K."/>
            <person name="Morin E."/>
            <person name="Tisserant E."/>
            <person name="Splivallo R."/>
            <person name="Hainaut M."/>
            <person name="Henrissat B."/>
            <person name="Ohm R."/>
            <person name="Kuo A."/>
            <person name="Yan J."/>
            <person name="Lipzen A."/>
            <person name="Nolan M."/>
            <person name="Labutti K."/>
            <person name="Barry K."/>
            <person name="Goldstein A."/>
            <person name="Labbe J."/>
            <person name="Schadt C."/>
            <person name="Tuskan G."/>
            <person name="Grigoriev I."/>
            <person name="Martin F."/>
            <person name="Vilgalys R."/>
            <person name="Bonito G."/>
        </authorList>
    </citation>
    <scope>NUCLEOTIDE SEQUENCE [LARGE SCALE GENOMIC DNA]</scope>
    <source>
        <strain evidence="2 3">AG-77</strain>
    </source>
</reference>
<proteinExistence type="predicted"/>
<organism evidence="2 3">
    <name type="scientific">Linnemannia elongata AG-77</name>
    <dbReference type="NCBI Taxonomy" id="1314771"/>
    <lineage>
        <taxon>Eukaryota</taxon>
        <taxon>Fungi</taxon>
        <taxon>Fungi incertae sedis</taxon>
        <taxon>Mucoromycota</taxon>
        <taxon>Mortierellomycotina</taxon>
        <taxon>Mortierellomycetes</taxon>
        <taxon>Mortierellales</taxon>
        <taxon>Mortierellaceae</taxon>
        <taxon>Linnemannia</taxon>
    </lineage>
</organism>
<evidence type="ECO:0000313" key="3">
    <source>
        <dbReference type="Proteomes" id="UP000078512"/>
    </source>
</evidence>